<evidence type="ECO:0000313" key="2">
    <source>
        <dbReference type="Proteomes" id="UP000176988"/>
    </source>
</evidence>
<sequence>MTSFVYCPAAIVAALDVARRTFGKDDQCWCGDQDQLTWLEDNFNLWADWVEIHPSQLGHSLRAIHVSKNPEGQVDINGLVSFLKERGWSKPLLVPGDMQLPHGNLLATGELNLDIVQPAEFVQSHSDDLTQPSGYMLKRETVKCFHVEGDARLVVLEMPGKDGWRIRLLEIGRGLSPQNRSGMIALCESWFEHWAELTYVSSVFLPDIQLLCLEDIHWLIGLGIGSQGVFSGVYQLVRFQLRSGQSVSTQSVKPFRLGRDESEGGTDWIMRPPFLLQVECDSLSRPVLQAFIDEDSLVPLPTAEQG</sequence>
<accession>A0A1F7WBG6</accession>
<name>A0A1F7WBG6_9BACT</name>
<dbReference type="Proteomes" id="UP000176988">
    <property type="component" value="Unassembled WGS sequence"/>
</dbReference>
<reference evidence="1 2" key="1">
    <citation type="journal article" date="2016" name="Nat. Commun.">
        <title>Thousands of microbial genomes shed light on interconnected biogeochemical processes in an aquifer system.</title>
        <authorList>
            <person name="Anantharaman K."/>
            <person name="Brown C.T."/>
            <person name="Hug L.A."/>
            <person name="Sharon I."/>
            <person name="Castelle C.J."/>
            <person name="Probst A.J."/>
            <person name="Thomas B.C."/>
            <person name="Singh A."/>
            <person name="Wilkins M.J."/>
            <person name="Karaoz U."/>
            <person name="Brodie E.L."/>
            <person name="Williams K.H."/>
            <person name="Hubbard S.S."/>
            <person name="Banfield J.F."/>
        </authorList>
    </citation>
    <scope>NUCLEOTIDE SEQUENCE [LARGE SCALE GENOMIC DNA]</scope>
</reference>
<dbReference type="EMBL" id="MGFG01000034">
    <property type="protein sequence ID" value="OGM00142.1"/>
    <property type="molecule type" value="Genomic_DNA"/>
</dbReference>
<comment type="caution">
    <text evidence="1">The sequence shown here is derived from an EMBL/GenBank/DDBJ whole genome shotgun (WGS) entry which is preliminary data.</text>
</comment>
<evidence type="ECO:0000313" key="1">
    <source>
        <dbReference type="EMBL" id="OGM00142.1"/>
    </source>
</evidence>
<gene>
    <name evidence="1" type="ORF">A2480_03695</name>
</gene>
<protein>
    <submittedName>
        <fullName evidence="1">Uncharacterized protein</fullName>
    </submittedName>
</protein>
<dbReference type="AlphaFoldDB" id="A0A1F7WBG6"/>
<organism evidence="1 2">
    <name type="scientific">Candidatus Uhrbacteria bacterium RIFOXYC2_FULL_47_19</name>
    <dbReference type="NCBI Taxonomy" id="1802424"/>
    <lineage>
        <taxon>Bacteria</taxon>
        <taxon>Candidatus Uhriibacteriota</taxon>
    </lineage>
</organism>
<dbReference type="STRING" id="1802424.A2480_03695"/>
<proteinExistence type="predicted"/>